<keyword evidence="2" id="KW-0274">FAD</keyword>
<protein>
    <submittedName>
        <fullName evidence="6">Monooxygenase asqM</fullName>
    </submittedName>
</protein>
<comment type="caution">
    <text evidence="6">The sequence shown here is derived from an EMBL/GenBank/DDBJ whole genome shotgun (WGS) entry which is preliminary data.</text>
</comment>
<evidence type="ECO:0000256" key="4">
    <source>
        <dbReference type="ARBA" id="ARBA00023033"/>
    </source>
</evidence>
<evidence type="ECO:0000313" key="6">
    <source>
        <dbReference type="EMBL" id="GKT47063.1"/>
    </source>
</evidence>
<dbReference type="InterPro" id="IPR002938">
    <property type="entry name" value="FAD-bd"/>
</dbReference>
<dbReference type="Proteomes" id="UP001055115">
    <property type="component" value="Unassembled WGS sequence"/>
</dbReference>
<dbReference type="GO" id="GO:0071949">
    <property type="term" value="F:FAD binding"/>
    <property type="evidence" value="ECO:0007669"/>
    <property type="project" value="InterPro"/>
</dbReference>
<keyword evidence="7" id="KW-1185">Reference proteome</keyword>
<dbReference type="RefSeq" id="XP_049129413.1">
    <property type="nucleotide sequence ID" value="XM_049273456.1"/>
</dbReference>
<proteinExistence type="predicted"/>
<dbReference type="PANTHER" id="PTHR46972">
    <property type="entry name" value="MONOOXYGENASE ASQM-RELATED"/>
    <property type="match status" value="1"/>
</dbReference>
<evidence type="ECO:0000256" key="3">
    <source>
        <dbReference type="ARBA" id="ARBA00023002"/>
    </source>
</evidence>
<accession>A0AA37P2T7</accession>
<gene>
    <name evidence="6" type="ORF">ColSpa_07244</name>
</gene>
<reference evidence="6 7" key="1">
    <citation type="submission" date="2022-03" db="EMBL/GenBank/DDBJ databases">
        <title>Genome data of Colletotrichum spp.</title>
        <authorList>
            <person name="Utami Y.D."/>
            <person name="Hiruma K."/>
        </authorList>
    </citation>
    <scope>NUCLEOTIDE SEQUENCE [LARGE SCALE GENOMIC DNA]</scope>
    <source>
        <strain evidence="6 7">MAFF 239500</strain>
    </source>
</reference>
<dbReference type="Pfam" id="PF01494">
    <property type="entry name" value="FAD_binding_3"/>
    <property type="match status" value="1"/>
</dbReference>
<evidence type="ECO:0000313" key="7">
    <source>
        <dbReference type="Proteomes" id="UP001055115"/>
    </source>
</evidence>
<dbReference type="GO" id="GO:0004497">
    <property type="term" value="F:monooxygenase activity"/>
    <property type="evidence" value="ECO:0007669"/>
    <property type="project" value="UniProtKB-KW"/>
</dbReference>
<organism evidence="6 7">
    <name type="scientific">Colletotrichum spaethianum</name>
    <dbReference type="NCBI Taxonomy" id="700344"/>
    <lineage>
        <taxon>Eukaryota</taxon>
        <taxon>Fungi</taxon>
        <taxon>Dikarya</taxon>
        <taxon>Ascomycota</taxon>
        <taxon>Pezizomycotina</taxon>
        <taxon>Sordariomycetes</taxon>
        <taxon>Hypocreomycetidae</taxon>
        <taxon>Glomerellales</taxon>
        <taxon>Glomerellaceae</taxon>
        <taxon>Colletotrichum</taxon>
        <taxon>Colletotrichum spaethianum species complex</taxon>
    </lineage>
</organism>
<dbReference type="PRINTS" id="PR00420">
    <property type="entry name" value="RNGMNOXGNASE"/>
</dbReference>
<dbReference type="AlphaFoldDB" id="A0AA37P2T7"/>
<feature type="domain" description="FAD-binding" evidence="5">
    <location>
        <begin position="139"/>
        <end position="186"/>
    </location>
</feature>
<keyword evidence="3" id="KW-0560">Oxidoreductase</keyword>
<keyword evidence="4 6" id="KW-0503">Monooxygenase</keyword>
<evidence type="ECO:0000256" key="1">
    <source>
        <dbReference type="ARBA" id="ARBA00022630"/>
    </source>
</evidence>
<dbReference type="InterPro" id="IPR036188">
    <property type="entry name" value="FAD/NAD-bd_sf"/>
</dbReference>
<dbReference type="SUPFAM" id="SSF51905">
    <property type="entry name" value="FAD/NAD(P)-binding domain"/>
    <property type="match status" value="1"/>
</dbReference>
<evidence type="ECO:0000259" key="5">
    <source>
        <dbReference type="Pfam" id="PF01494"/>
    </source>
</evidence>
<dbReference type="EMBL" id="BQXU01000018">
    <property type="protein sequence ID" value="GKT47063.1"/>
    <property type="molecule type" value="Genomic_DNA"/>
</dbReference>
<keyword evidence="1" id="KW-0285">Flavoprotein</keyword>
<dbReference type="Gene3D" id="3.50.50.60">
    <property type="entry name" value="FAD/NAD(P)-binding domain"/>
    <property type="match status" value="1"/>
</dbReference>
<dbReference type="GeneID" id="73328046"/>
<evidence type="ECO:0000256" key="2">
    <source>
        <dbReference type="ARBA" id="ARBA00022827"/>
    </source>
</evidence>
<name>A0AA37P2T7_9PEZI</name>
<sequence length="270" mass="29870">MEQGPQAAGTGCQTVVDWGWIIRHEHPGRGRNGPEEYKLVNRGGVFANSDGKRIIIQQMGDGSLSVYSSAVYDSENWASPGVCGYNSHDHKAVKKALLILYQDWSPELTEATAKATGSRSPRSLYILPVGFRWPRRRGITVTGDAAHLMTPFAGEGVNVALEDAMKLAKAIIPAATERDQPDLLDQKIKAFEKEIFARMEKVQRLAEELMRDYMFTPGSPRTTIATSTTTTSSSRHRGRCTHWRLAWCTRTFSCAGCWRHEAQEGTGVAA</sequence>
<dbReference type="PANTHER" id="PTHR46972:SF1">
    <property type="entry name" value="FAD DEPENDENT OXIDOREDUCTASE DOMAIN-CONTAINING PROTEIN"/>
    <property type="match status" value="1"/>
</dbReference>